<dbReference type="InterPro" id="IPR013783">
    <property type="entry name" value="Ig-like_fold"/>
</dbReference>
<evidence type="ECO:0000256" key="11">
    <source>
        <dbReference type="ARBA" id="ARBA00033284"/>
    </source>
</evidence>
<keyword evidence="8" id="KW-0119">Carbohydrate metabolism</keyword>
<keyword evidence="7 14" id="KW-0378">Hydrolase</keyword>
<dbReference type="PIRSF" id="PIRSF006337">
    <property type="entry name" value="Trehalose_TreZ"/>
    <property type="match status" value="1"/>
</dbReference>
<dbReference type="InterPro" id="IPR006047">
    <property type="entry name" value="GH13_cat_dom"/>
</dbReference>
<dbReference type="RefSeq" id="WP_142830254.1">
    <property type="nucleotide sequence ID" value="NZ_CP117267.1"/>
</dbReference>
<dbReference type="InterPro" id="IPR017853">
    <property type="entry name" value="GH"/>
</dbReference>
<comment type="similarity">
    <text evidence="3 14">Belongs to the glycosyl hydrolase 13 family.</text>
</comment>
<evidence type="ECO:0000256" key="10">
    <source>
        <dbReference type="ARBA" id="ARBA00032057"/>
    </source>
</evidence>
<dbReference type="Gene3D" id="1.10.10.760">
    <property type="entry name" value="E-set domains of sugar-utilizing enzymes"/>
    <property type="match status" value="1"/>
</dbReference>
<accession>A0ABY8IMQ2</accession>
<dbReference type="InterPro" id="IPR044901">
    <property type="entry name" value="Trehalose_TreZ_E-set_sf"/>
</dbReference>
<evidence type="ECO:0000256" key="1">
    <source>
        <dbReference type="ARBA" id="ARBA00004496"/>
    </source>
</evidence>
<evidence type="ECO:0000259" key="15">
    <source>
        <dbReference type="SMART" id="SM00642"/>
    </source>
</evidence>
<keyword evidence="9 14" id="KW-0326">Glycosidase</keyword>
<evidence type="ECO:0000313" key="17">
    <source>
        <dbReference type="Proteomes" id="UP000318939"/>
    </source>
</evidence>
<keyword evidence="6" id="KW-0963">Cytoplasm</keyword>
<dbReference type="SUPFAM" id="SSF51445">
    <property type="entry name" value="(Trans)glycosidases"/>
    <property type="match status" value="1"/>
</dbReference>
<evidence type="ECO:0000256" key="5">
    <source>
        <dbReference type="ARBA" id="ARBA00015938"/>
    </source>
</evidence>
<feature type="domain" description="Glycosyl hydrolase family 13 catalytic" evidence="15">
    <location>
        <begin position="124"/>
        <end position="467"/>
    </location>
</feature>
<evidence type="ECO:0000313" key="16">
    <source>
        <dbReference type="EMBL" id="WFS24726.1"/>
    </source>
</evidence>
<dbReference type="NCBIfam" id="TIGR02402">
    <property type="entry name" value="trehalose_TreZ"/>
    <property type="match status" value="1"/>
</dbReference>
<dbReference type="Pfam" id="PF11941">
    <property type="entry name" value="DUF3459"/>
    <property type="match status" value="1"/>
</dbReference>
<evidence type="ECO:0000256" key="4">
    <source>
        <dbReference type="ARBA" id="ARBA00012268"/>
    </source>
</evidence>
<dbReference type="Pfam" id="PF00128">
    <property type="entry name" value="Alpha-amylase"/>
    <property type="match status" value="1"/>
</dbReference>
<proteinExistence type="inferred from homology"/>
<dbReference type="CDD" id="cd02853">
    <property type="entry name" value="E_set_MTHase_like_N"/>
    <property type="match status" value="1"/>
</dbReference>
<dbReference type="PANTHER" id="PTHR43651:SF11">
    <property type="entry name" value="MALTO-OLIGOSYLTREHALOSE TREHALOHYDROLASE"/>
    <property type="match status" value="1"/>
</dbReference>
<evidence type="ECO:0000256" key="14">
    <source>
        <dbReference type="PIRNR" id="PIRNR006337"/>
    </source>
</evidence>
<evidence type="ECO:0000256" key="6">
    <source>
        <dbReference type="ARBA" id="ARBA00022490"/>
    </source>
</evidence>
<organism evidence="16 17">
    <name type="scientific">Rhizobium rhododendri</name>
    <dbReference type="NCBI Taxonomy" id="2506430"/>
    <lineage>
        <taxon>Bacteria</taxon>
        <taxon>Pseudomonadati</taxon>
        <taxon>Pseudomonadota</taxon>
        <taxon>Alphaproteobacteria</taxon>
        <taxon>Hyphomicrobiales</taxon>
        <taxon>Rhizobiaceae</taxon>
        <taxon>Rhizobium/Agrobacterium group</taxon>
        <taxon>Rhizobium</taxon>
    </lineage>
</organism>
<reference evidence="16" key="2">
    <citation type="journal article" date="2023" name="MicrobiologyOpen">
        <title>Genomics of the tumorigenes clade of the family Rhizobiaceae and description of Rhizobium rhododendri sp. nov.</title>
        <authorList>
            <person name="Kuzmanovic N."/>
            <person name="diCenzo G.C."/>
            <person name="Bunk B."/>
            <person name="Sproeer C."/>
            <person name="Fruehling A."/>
            <person name="Neumann-Schaal M."/>
            <person name="Overmann J."/>
            <person name="Smalla K."/>
        </authorList>
    </citation>
    <scope>NUCLEOTIDE SEQUENCE</scope>
    <source>
        <strain evidence="16">Rho-6.2</strain>
    </source>
</reference>
<evidence type="ECO:0000256" key="9">
    <source>
        <dbReference type="ARBA" id="ARBA00023295"/>
    </source>
</evidence>
<dbReference type="InterPro" id="IPR022567">
    <property type="entry name" value="DUF3459"/>
</dbReference>
<protein>
    <recommendedName>
        <fullName evidence="5 13">Malto-oligosyltrehalose trehalohydrolase</fullName>
        <shortName evidence="14">MTHase</shortName>
        <ecNumber evidence="4 13">3.2.1.141</ecNumber>
    </recommendedName>
    <alternativeName>
        <fullName evidence="11 14">4-alpha-D-((1-&gt;4)-alpha-D-glucano)trehalose trehalohydrolase</fullName>
    </alternativeName>
    <alternativeName>
        <fullName evidence="10 14">Maltooligosyl trehalose trehalohydrolase</fullName>
    </alternativeName>
</protein>
<comment type="pathway">
    <text evidence="2 14">Glycan biosynthesis; trehalose biosynthesis.</text>
</comment>
<dbReference type="Gene3D" id="2.60.40.10">
    <property type="entry name" value="Immunoglobulins"/>
    <property type="match status" value="1"/>
</dbReference>
<dbReference type="SUPFAM" id="SSF81296">
    <property type="entry name" value="E set domains"/>
    <property type="match status" value="1"/>
</dbReference>
<dbReference type="EC" id="3.2.1.141" evidence="4 13"/>
<evidence type="ECO:0000256" key="7">
    <source>
        <dbReference type="ARBA" id="ARBA00022801"/>
    </source>
</evidence>
<dbReference type="CDD" id="cd11325">
    <property type="entry name" value="AmyAc_GTHase"/>
    <property type="match status" value="1"/>
</dbReference>
<dbReference type="InterPro" id="IPR012768">
    <property type="entry name" value="Trehalose_TreZ"/>
</dbReference>
<evidence type="ECO:0000256" key="3">
    <source>
        <dbReference type="ARBA" id="ARBA00008061"/>
    </source>
</evidence>
<dbReference type="PANTHER" id="PTHR43651">
    <property type="entry name" value="1,4-ALPHA-GLUCAN-BRANCHING ENZYME"/>
    <property type="match status" value="1"/>
</dbReference>
<comment type="subcellular location">
    <subcellularLocation>
        <location evidence="1">Cytoplasm</location>
    </subcellularLocation>
</comment>
<comment type="catalytic activity">
    <reaction evidence="12 14">
        <text>hydrolysis of (1-&gt;4)-alpha-D-glucosidic linkage in 4-alpha-D-[(1-&gt;4)-alpha-D-glucanosyl]n trehalose to yield trehalose and (1-&gt;4)-alpha-D-glucan.</text>
        <dbReference type="EC" id="3.2.1.141"/>
    </reaction>
</comment>
<evidence type="ECO:0000256" key="8">
    <source>
        <dbReference type="ARBA" id="ARBA00023277"/>
    </source>
</evidence>
<evidence type="ECO:0000256" key="12">
    <source>
        <dbReference type="ARBA" id="ARBA00034013"/>
    </source>
</evidence>
<evidence type="ECO:0000256" key="2">
    <source>
        <dbReference type="ARBA" id="ARBA00005199"/>
    </source>
</evidence>
<dbReference type="Proteomes" id="UP000318939">
    <property type="component" value="Chromosome"/>
</dbReference>
<dbReference type="Gene3D" id="3.20.20.80">
    <property type="entry name" value="Glycosidases"/>
    <property type="match status" value="1"/>
</dbReference>
<sequence length="602" mass="67131">MRLYVLRESTPVSLAHFGPVFTASGMLFRLWAPRQQAVSLRIGDVAPVPMAAGVDGWFSVNIDGAGDGTAYKFVLEDGLEVPDPASRFQPDGPHGPSEVVDPKSYVWRSTGWTGLAWEEAVVYELHVGTFTQEGTFRAVIDRLDHLQSLGITALQLMPVNDFPGERGWGYDGVLPYAPHGSYGRPEDLKALIDAAHERGICVFLDVIYNHFGPDGNYLPSYAPLFTDKHKSPWGQGINYDGEGSQFVREFVIQNALYWLQEFRVDGLRFDAVHAIVDDSREHLLKEMARRIRSEISGRHIHLIVENEDNNSALLFRNNYGKPELYTAQWNDDMHHVMHVAASGEDFGYYADYADDPAKIGRGLAEGFVFQGEHMPYRGAARGQPSGALPPTAFISFIQNHDQIGNRAFGDRLNETASPEAIEAMASIYLLAPQIPMLFMGEEWDARQPFPYFCDFNDELNEIVRKGRREELSRLPGFDDDVADVPDPTRRETFLSAKLDWQDVEKEAGAARLALYRDLLEVRRQEIIPRLPGIVSAGGGYSVEGKLVAVNWSLVDGTSLRLLANVGADELHHGEALQGRVIWSQGKFADGILSPWSVIWSIG</sequence>
<keyword evidence="17" id="KW-1185">Reference proteome</keyword>
<gene>
    <name evidence="16" type="primary">treZ</name>
    <name evidence="16" type="ORF">PR018_16560</name>
</gene>
<dbReference type="SMART" id="SM00642">
    <property type="entry name" value="Aamy"/>
    <property type="match status" value="1"/>
</dbReference>
<dbReference type="InterPro" id="IPR014756">
    <property type="entry name" value="Ig_E-set"/>
</dbReference>
<evidence type="ECO:0000256" key="13">
    <source>
        <dbReference type="NCBIfam" id="TIGR02402"/>
    </source>
</evidence>
<dbReference type="EMBL" id="CP117267">
    <property type="protein sequence ID" value="WFS24726.1"/>
    <property type="molecule type" value="Genomic_DNA"/>
</dbReference>
<name>A0ABY8IMQ2_9HYPH</name>
<reference evidence="16" key="1">
    <citation type="journal article" date="2019" name="Phytopathology">
        <title>A Novel Group of Rhizobium tumorigenes-Like Agrobacteria Associated with Crown Gall Disease of Rhododendron and Blueberry.</title>
        <authorList>
            <person name="Kuzmanovic N."/>
            <person name="Behrens P."/>
            <person name="Idczak E."/>
            <person name="Wagner S."/>
            <person name="Gotz M."/>
            <person name="Sproer C."/>
            <person name="Bunk B."/>
            <person name="Overmann J."/>
            <person name="Smalla K."/>
        </authorList>
    </citation>
    <scope>NUCLEOTIDE SEQUENCE</scope>
    <source>
        <strain evidence="16">Rho-6.2</strain>
    </source>
</reference>